<gene>
    <name evidence="1" type="ORF">HLB09_00830</name>
</gene>
<accession>A0A849BGF4</accession>
<dbReference type="RefSeq" id="WP_171201519.1">
    <property type="nucleotide sequence ID" value="NZ_BAAANP010000006.1"/>
</dbReference>
<dbReference type="Gene3D" id="3.40.50.300">
    <property type="entry name" value="P-loop containing nucleotide triphosphate hydrolases"/>
    <property type="match status" value="1"/>
</dbReference>
<dbReference type="Proteomes" id="UP000555552">
    <property type="component" value="Unassembled WGS sequence"/>
</dbReference>
<name>A0A849BGF4_9ACTN</name>
<evidence type="ECO:0008006" key="3">
    <source>
        <dbReference type="Google" id="ProtNLM"/>
    </source>
</evidence>
<evidence type="ECO:0000313" key="1">
    <source>
        <dbReference type="EMBL" id="NNH21651.1"/>
    </source>
</evidence>
<sequence length="505" mass="53903">MLWTPPGADYGLGEDAVAWCESVGMRLDPWQAWSLKMMLGERPAGDDDGEGPPLRWAAGTAGLVVPRQNGKGTVLEAREAVALYLLGDELVVHSAHEASTAGKHFARLRRLFESHRDLRKQLLPGDPSRSFRFANGEQAIRLRTGATIEFRTRTKSGGRGFSGDLVVFDEAMYAPAAQVNALRPTMAARPNPQLIYAASAVDVSEHPDGLTLTRVRNRALAGGDPSLFYGEWSSPGDNPEQADVDDDDAIATANPALGYRLSWAGIDAERPDMTRRGFAVERMGVGAWPVEQQAAGGALDFARWRELADHDEPITDPVALAVDTNPVRSSTAVMVAGWTPSGRIRVEVVERERGTGWVVDRLLGLIAKWDPCALVLDAKGPAAALLPDLRKAGIEPAVTTYGELVEACSGWTDALNDGLLAHRDDVRLNDAVRTAQRRGTSDQLLFARAKGGEDITPLVGGALAVWGLRRFGEAPAPMALPQSDVLAAAAAADAAGGGDLATIGF</sequence>
<dbReference type="InterPro" id="IPR027417">
    <property type="entry name" value="P-loop_NTPase"/>
</dbReference>
<evidence type="ECO:0000313" key="2">
    <source>
        <dbReference type="Proteomes" id="UP000555552"/>
    </source>
</evidence>
<protein>
    <recommendedName>
        <fullName evidence="3">Phage terminase-like protein, large subunit, contains N-terminal HTH domain</fullName>
    </recommendedName>
</protein>
<dbReference type="AlphaFoldDB" id="A0A849BGF4"/>
<keyword evidence="2" id="KW-1185">Reference proteome</keyword>
<reference evidence="1 2" key="1">
    <citation type="submission" date="2020-05" db="EMBL/GenBank/DDBJ databases">
        <title>MicrobeNet Type strains.</title>
        <authorList>
            <person name="Nicholson A.C."/>
        </authorList>
    </citation>
    <scope>NUCLEOTIDE SEQUENCE [LARGE SCALE GENOMIC DNA]</scope>
    <source>
        <strain evidence="1 2">JCM 14547</strain>
    </source>
</reference>
<organism evidence="1 2">
    <name type="scientific">Pseudokineococcus marinus</name>
    <dbReference type="NCBI Taxonomy" id="351215"/>
    <lineage>
        <taxon>Bacteria</taxon>
        <taxon>Bacillati</taxon>
        <taxon>Actinomycetota</taxon>
        <taxon>Actinomycetes</taxon>
        <taxon>Kineosporiales</taxon>
        <taxon>Kineosporiaceae</taxon>
        <taxon>Pseudokineococcus</taxon>
    </lineage>
</organism>
<comment type="caution">
    <text evidence="1">The sequence shown here is derived from an EMBL/GenBank/DDBJ whole genome shotgun (WGS) entry which is preliminary data.</text>
</comment>
<proteinExistence type="predicted"/>
<dbReference type="EMBL" id="JABEMA010000004">
    <property type="protein sequence ID" value="NNH21651.1"/>
    <property type="molecule type" value="Genomic_DNA"/>
</dbReference>